<dbReference type="AlphaFoldDB" id="A0A0D0CTZ5"/>
<reference evidence="1 2" key="1">
    <citation type="submission" date="2014-04" db="EMBL/GenBank/DDBJ databases">
        <authorList>
            <consortium name="DOE Joint Genome Institute"/>
            <person name="Kuo A."/>
            <person name="Kohler A."/>
            <person name="Jargeat P."/>
            <person name="Nagy L.G."/>
            <person name="Floudas D."/>
            <person name="Copeland A."/>
            <person name="Barry K.W."/>
            <person name="Cichocki N."/>
            <person name="Veneault-Fourrey C."/>
            <person name="LaButti K."/>
            <person name="Lindquist E.A."/>
            <person name="Lipzen A."/>
            <person name="Lundell T."/>
            <person name="Morin E."/>
            <person name="Murat C."/>
            <person name="Sun H."/>
            <person name="Tunlid A."/>
            <person name="Henrissat B."/>
            <person name="Grigoriev I.V."/>
            <person name="Hibbett D.S."/>
            <person name="Martin F."/>
            <person name="Nordberg H.P."/>
            <person name="Cantor M.N."/>
            <person name="Hua S.X."/>
        </authorList>
    </citation>
    <scope>NUCLEOTIDE SEQUENCE [LARGE SCALE GENOMIC DNA]</scope>
    <source>
        <strain evidence="1 2">Ve08.2h10</strain>
    </source>
</reference>
<feature type="non-terminal residue" evidence="1">
    <location>
        <position position="1"/>
    </location>
</feature>
<gene>
    <name evidence="1" type="ORF">PAXRUDRAFT_121453</name>
</gene>
<dbReference type="Proteomes" id="UP000054538">
    <property type="component" value="Unassembled WGS sequence"/>
</dbReference>
<proteinExistence type="predicted"/>
<evidence type="ECO:0000313" key="2">
    <source>
        <dbReference type="Proteomes" id="UP000054538"/>
    </source>
</evidence>
<dbReference type="HOGENOM" id="CLU_155624_2_0_1"/>
<feature type="non-terminal residue" evidence="1">
    <location>
        <position position="66"/>
    </location>
</feature>
<keyword evidence="2" id="KW-1185">Reference proteome</keyword>
<protein>
    <submittedName>
        <fullName evidence="1">Unplaced genomic scaffold scaffold_3964, whole genome shotgun sequence</fullName>
    </submittedName>
</protein>
<dbReference type="EMBL" id="KN828786">
    <property type="protein sequence ID" value="KIK74526.1"/>
    <property type="molecule type" value="Genomic_DNA"/>
</dbReference>
<name>A0A0D0CTZ5_9AGAM</name>
<sequence>LLFIGGDLADADIPHCTKLGELMTERYKVEYAKMLTEIQNSLGHVSFTSDMWTNQNSKSFMAVTAH</sequence>
<evidence type="ECO:0000313" key="1">
    <source>
        <dbReference type="EMBL" id="KIK74526.1"/>
    </source>
</evidence>
<dbReference type="OrthoDB" id="1607513at2759"/>
<organism evidence="1 2">
    <name type="scientific">Paxillus rubicundulus Ve08.2h10</name>
    <dbReference type="NCBI Taxonomy" id="930991"/>
    <lineage>
        <taxon>Eukaryota</taxon>
        <taxon>Fungi</taxon>
        <taxon>Dikarya</taxon>
        <taxon>Basidiomycota</taxon>
        <taxon>Agaricomycotina</taxon>
        <taxon>Agaricomycetes</taxon>
        <taxon>Agaricomycetidae</taxon>
        <taxon>Boletales</taxon>
        <taxon>Paxilineae</taxon>
        <taxon>Paxillaceae</taxon>
        <taxon>Paxillus</taxon>
    </lineage>
</organism>
<accession>A0A0D0CTZ5</accession>
<reference evidence="2" key="2">
    <citation type="submission" date="2015-01" db="EMBL/GenBank/DDBJ databases">
        <title>Evolutionary Origins and Diversification of the Mycorrhizal Mutualists.</title>
        <authorList>
            <consortium name="DOE Joint Genome Institute"/>
            <consortium name="Mycorrhizal Genomics Consortium"/>
            <person name="Kohler A."/>
            <person name="Kuo A."/>
            <person name="Nagy L.G."/>
            <person name="Floudas D."/>
            <person name="Copeland A."/>
            <person name="Barry K.W."/>
            <person name="Cichocki N."/>
            <person name="Veneault-Fourrey C."/>
            <person name="LaButti K."/>
            <person name="Lindquist E.A."/>
            <person name="Lipzen A."/>
            <person name="Lundell T."/>
            <person name="Morin E."/>
            <person name="Murat C."/>
            <person name="Riley R."/>
            <person name="Ohm R."/>
            <person name="Sun H."/>
            <person name="Tunlid A."/>
            <person name="Henrissat B."/>
            <person name="Grigoriev I.V."/>
            <person name="Hibbett D.S."/>
            <person name="Martin F."/>
        </authorList>
    </citation>
    <scope>NUCLEOTIDE SEQUENCE [LARGE SCALE GENOMIC DNA]</scope>
    <source>
        <strain evidence="2">Ve08.2h10</strain>
    </source>
</reference>
<dbReference type="InParanoid" id="A0A0D0CTZ5"/>